<dbReference type="Pfam" id="PF13738">
    <property type="entry name" value="Pyr_redox_3"/>
    <property type="match status" value="1"/>
</dbReference>
<dbReference type="PROSITE" id="PS51257">
    <property type="entry name" value="PROKAR_LIPOPROTEIN"/>
    <property type="match status" value="1"/>
</dbReference>
<dbReference type="GO" id="GO:0050660">
    <property type="term" value="F:flavin adenine dinucleotide binding"/>
    <property type="evidence" value="ECO:0007669"/>
    <property type="project" value="TreeGrafter"/>
</dbReference>
<keyword evidence="2" id="KW-1133">Transmembrane helix</keyword>
<protein>
    <submittedName>
        <fullName evidence="3">Thioredoxin reductase</fullName>
    </submittedName>
</protein>
<dbReference type="EMBL" id="FWXK01000004">
    <property type="protein sequence ID" value="SMC39193.1"/>
    <property type="molecule type" value="Genomic_DNA"/>
</dbReference>
<dbReference type="Proteomes" id="UP000243884">
    <property type="component" value="Unassembled WGS sequence"/>
</dbReference>
<accession>A0A1W1YST8</accession>
<dbReference type="AlphaFoldDB" id="A0A1W1YST8"/>
<name>A0A1W1YST8_9LACT</name>
<reference evidence="4" key="1">
    <citation type="submission" date="2017-04" db="EMBL/GenBank/DDBJ databases">
        <authorList>
            <person name="Varghese N."/>
            <person name="Submissions S."/>
        </authorList>
    </citation>
    <scope>NUCLEOTIDE SEQUENCE [LARGE SCALE GENOMIC DNA]</scope>
    <source>
        <strain evidence="4">DSM 21500</strain>
    </source>
</reference>
<evidence type="ECO:0000256" key="2">
    <source>
        <dbReference type="SAM" id="Phobius"/>
    </source>
</evidence>
<dbReference type="Gene3D" id="3.50.50.60">
    <property type="entry name" value="FAD/NAD(P)-binding domain"/>
    <property type="match status" value="2"/>
</dbReference>
<dbReference type="RefSeq" id="WP_159444433.1">
    <property type="nucleotide sequence ID" value="NZ_FWXK01000004.1"/>
</dbReference>
<keyword evidence="1" id="KW-0560">Oxidoreductase</keyword>
<dbReference type="InterPro" id="IPR050982">
    <property type="entry name" value="Auxin_biosynth/cation_transpt"/>
</dbReference>
<dbReference type="PANTHER" id="PTHR43539:SF89">
    <property type="entry name" value="NAD(P)-BINDING DOMAIN-CONTAINING PROTEIN"/>
    <property type="match status" value="1"/>
</dbReference>
<gene>
    <name evidence="3" type="ORF">SAMN04487984_0901</name>
</gene>
<dbReference type="OrthoDB" id="178899at2"/>
<feature type="transmembrane region" description="Helical" evidence="2">
    <location>
        <begin position="7"/>
        <end position="28"/>
    </location>
</feature>
<proteinExistence type="predicted"/>
<evidence type="ECO:0000313" key="4">
    <source>
        <dbReference type="Proteomes" id="UP000243884"/>
    </source>
</evidence>
<keyword evidence="4" id="KW-1185">Reference proteome</keyword>
<dbReference type="InterPro" id="IPR036188">
    <property type="entry name" value="FAD/NAD-bd_sf"/>
</dbReference>
<keyword evidence="2" id="KW-0472">Membrane</keyword>
<dbReference type="STRING" id="371602.SAMN04487984_0901"/>
<dbReference type="GO" id="GO:0004497">
    <property type="term" value="F:monooxygenase activity"/>
    <property type="evidence" value="ECO:0007669"/>
    <property type="project" value="TreeGrafter"/>
</dbReference>
<organism evidence="3 4">
    <name type="scientific">Aerococcus suis</name>
    <dbReference type="NCBI Taxonomy" id="371602"/>
    <lineage>
        <taxon>Bacteria</taxon>
        <taxon>Bacillati</taxon>
        <taxon>Bacillota</taxon>
        <taxon>Bacilli</taxon>
        <taxon>Lactobacillales</taxon>
        <taxon>Aerococcaceae</taxon>
        <taxon>Aerococcus</taxon>
    </lineage>
</organism>
<evidence type="ECO:0000256" key="1">
    <source>
        <dbReference type="ARBA" id="ARBA00023002"/>
    </source>
</evidence>
<dbReference type="SUPFAM" id="SSF51905">
    <property type="entry name" value="FAD/NAD(P)-binding domain"/>
    <property type="match status" value="2"/>
</dbReference>
<keyword evidence="2" id="KW-0812">Transmembrane</keyword>
<sequence>MSKHYKVAIIGAGAAGIGMGCLLSQFNWNDFIILEQETIGNSFLHWPEYTRFITPSFTTNGFGFPDLNAIVPDTSPAYTFGKEHLSGKEYATYLKGVATYYELPIKEHSQVTLIKSQPTFYVIKTDQTTYTANYVVMATGEYGYPHMADIQGNHLARHYSDIQNIDQLQGHHFNVIGGNESAIDLATNLYLNGKEVNIYTDHTGLDSHVPDPSINLAPITKEHWQRANRYRQNIPVYTNHQLKFIDKTQETYRLTFTNGEQITSATPPLLATGFEPIIKRQFYHLFDFMPNGKPLLTAQDESTCAKNIFVIGPSVQHNQVILCYIYKFRQRFLPIIETIAQREKYPLNPKIISWYQQNAMAMNELDPCCVNCHC</sequence>
<evidence type="ECO:0000313" key="3">
    <source>
        <dbReference type="EMBL" id="SMC39193.1"/>
    </source>
</evidence>
<dbReference type="PANTHER" id="PTHR43539">
    <property type="entry name" value="FLAVIN-BINDING MONOOXYGENASE-LIKE PROTEIN (AFU_ORTHOLOGUE AFUA_4G09220)"/>
    <property type="match status" value="1"/>
</dbReference>